<dbReference type="InterPro" id="IPR016130">
    <property type="entry name" value="Tyr_Pase_AS"/>
</dbReference>
<organism evidence="3 4">
    <name type="scientific">Parendozoicomonas haliclonae</name>
    <dbReference type="NCBI Taxonomy" id="1960125"/>
    <lineage>
        <taxon>Bacteria</taxon>
        <taxon>Pseudomonadati</taxon>
        <taxon>Pseudomonadota</taxon>
        <taxon>Gammaproteobacteria</taxon>
        <taxon>Oceanospirillales</taxon>
        <taxon>Endozoicomonadaceae</taxon>
        <taxon>Parendozoicomonas</taxon>
    </lineage>
</organism>
<dbReference type="SUPFAM" id="SSF52799">
    <property type="entry name" value="(Phosphotyrosine protein) phosphatases II"/>
    <property type="match status" value="1"/>
</dbReference>
<sequence length="161" mass="17060">MSHPFDRLVLDNGATFLFTPCPGTKGFNLEDSLATLKAAGATTVVTALPDTELLALDVAMLGDAVSKAGMDWFQLPIEDDCAPADDFTAAYDKARTTLVEKLKSGDTIAVHCRGGSGRTGLLAAILMRDAGYDLDSIISQVQALRPNALTIPAHLAFLKNH</sequence>
<dbReference type="InterPro" id="IPR057023">
    <property type="entry name" value="PTP-SAK"/>
</dbReference>
<evidence type="ECO:0000313" key="3">
    <source>
        <dbReference type="EMBL" id="SMA50628.1"/>
    </source>
</evidence>
<proteinExistence type="predicted"/>
<feature type="domain" description="Tyrosine specific protein phosphatases" evidence="2">
    <location>
        <begin position="85"/>
        <end position="156"/>
    </location>
</feature>
<gene>
    <name evidence="3" type="ORF">EHSB41UT_04445</name>
</gene>
<dbReference type="PROSITE" id="PS50056">
    <property type="entry name" value="TYR_PHOSPHATASE_2"/>
    <property type="match status" value="1"/>
</dbReference>
<dbReference type="EMBL" id="FWPT01000014">
    <property type="protein sequence ID" value="SMA50628.1"/>
    <property type="molecule type" value="Genomic_DNA"/>
</dbReference>
<dbReference type="AlphaFoldDB" id="A0A1X7ARB0"/>
<dbReference type="InterPro" id="IPR029021">
    <property type="entry name" value="Prot-tyrosine_phosphatase-like"/>
</dbReference>
<keyword evidence="1" id="KW-0378">Hydrolase</keyword>
<dbReference type="InterPro" id="IPR000387">
    <property type="entry name" value="Tyr_Pase_dom"/>
</dbReference>
<name>A0A1X7ARB0_9GAMM</name>
<dbReference type="PROSITE" id="PS00383">
    <property type="entry name" value="TYR_PHOSPHATASE_1"/>
    <property type="match status" value="1"/>
</dbReference>
<dbReference type="RefSeq" id="WP_087113067.1">
    <property type="nucleotide sequence ID" value="NZ_CBCSCN010000017.1"/>
</dbReference>
<protein>
    <submittedName>
        <fullName evidence="3">Dual specificity phosphatase, catalytic domain</fullName>
    </submittedName>
</protein>
<dbReference type="GO" id="GO:0016791">
    <property type="term" value="F:phosphatase activity"/>
    <property type="evidence" value="ECO:0007669"/>
    <property type="project" value="UniProtKB-ARBA"/>
</dbReference>
<dbReference type="Proteomes" id="UP000196573">
    <property type="component" value="Unassembled WGS sequence"/>
</dbReference>
<reference evidence="3 4" key="1">
    <citation type="submission" date="2017-03" db="EMBL/GenBank/DDBJ databases">
        <authorList>
            <person name="Afonso C.L."/>
            <person name="Miller P.J."/>
            <person name="Scott M.A."/>
            <person name="Spackman E."/>
            <person name="Goraichik I."/>
            <person name="Dimitrov K.M."/>
            <person name="Suarez D.L."/>
            <person name="Swayne D.E."/>
        </authorList>
    </citation>
    <scope>NUCLEOTIDE SEQUENCE [LARGE SCALE GENOMIC DNA]</scope>
    <source>
        <strain evidence="3">SB41UT1</strain>
    </source>
</reference>
<evidence type="ECO:0000313" key="4">
    <source>
        <dbReference type="Proteomes" id="UP000196573"/>
    </source>
</evidence>
<dbReference type="Gene3D" id="3.90.190.10">
    <property type="entry name" value="Protein tyrosine phosphatase superfamily"/>
    <property type="match status" value="1"/>
</dbReference>
<keyword evidence="4" id="KW-1185">Reference proteome</keyword>
<dbReference type="OrthoDB" id="9806482at2"/>
<accession>A0A1X7ARB0</accession>
<dbReference type="Pfam" id="PF22784">
    <property type="entry name" value="PTP-SAK"/>
    <property type="match status" value="1"/>
</dbReference>
<evidence type="ECO:0000259" key="2">
    <source>
        <dbReference type="PROSITE" id="PS50056"/>
    </source>
</evidence>
<evidence type="ECO:0000256" key="1">
    <source>
        <dbReference type="ARBA" id="ARBA00022801"/>
    </source>
</evidence>